<organism evidence="2 3">
    <name type="scientific">Cristinia sonorae</name>
    <dbReference type="NCBI Taxonomy" id="1940300"/>
    <lineage>
        <taxon>Eukaryota</taxon>
        <taxon>Fungi</taxon>
        <taxon>Dikarya</taxon>
        <taxon>Basidiomycota</taxon>
        <taxon>Agaricomycotina</taxon>
        <taxon>Agaricomycetes</taxon>
        <taxon>Agaricomycetidae</taxon>
        <taxon>Agaricales</taxon>
        <taxon>Pleurotineae</taxon>
        <taxon>Stephanosporaceae</taxon>
        <taxon>Cristinia</taxon>
    </lineage>
</organism>
<dbReference type="OrthoDB" id="3255291at2759"/>
<feature type="region of interest" description="Disordered" evidence="1">
    <location>
        <begin position="25"/>
        <end position="46"/>
    </location>
</feature>
<evidence type="ECO:0000313" key="2">
    <source>
        <dbReference type="EMBL" id="KAH8097031.1"/>
    </source>
</evidence>
<accession>A0A8K0XP54</accession>
<comment type="caution">
    <text evidence="2">The sequence shown here is derived from an EMBL/GenBank/DDBJ whole genome shotgun (WGS) entry which is preliminary data.</text>
</comment>
<proteinExistence type="predicted"/>
<protein>
    <submittedName>
        <fullName evidence="2">Uncharacterized protein</fullName>
    </submittedName>
</protein>
<dbReference type="AlphaFoldDB" id="A0A8K0XP54"/>
<feature type="compositionally biased region" description="Pro residues" evidence="1">
    <location>
        <begin position="29"/>
        <end position="43"/>
    </location>
</feature>
<dbReference type="Proteomes" id="UP000813824">
    <property type="component" value="Unassembled WGS sequence"/>
</dbReference>
<gene>
    <name evidence="2" type="ORF">BXZ70DRAFT_306154</name>
</gene>
<evidence type="ECO:0000256" key="1">
    <source>
        <dbReference type="SAM" id="MobiDB-lite"/>
    </source>
</evidence>
<keyword evidence="3" id="KW-1185">Reference proteome</keyword>
<name>A0A8K0XP54_9AGAR</name>
<dbReference type="EMBL" id="JAEVFJ010000021">
    <property type="protein sequence ID" value="KAH8097031.1"/>
    <property type="molecule type" value="Genomic_DNA"/>
</dbReference>
<sequence>MLTWMNPSQYQQYFARNAAPPGWKGAWPPTAPAGYPGPPPPPQGMKVDPKTWYQGQWQFNPMYRSVASAQAQPQAWAPHPVWNQQAADFNPYKRKPNPGDAAYWATKLSDNPLGLHNMHIRYFNR</sequence>
<reference evidence="2" key="1">
    <citation type="journal article" date="2021" name="New Phytol.">
        <title>Evolutionary innovations through gain and loss of genes in the ectomycorrhizal Boletales.</title>
        <authorList>
            <person name="Wu G."/>
            <person name="Miyauchi S."/>
            <person name="Morin E."/>
            <person name="Kuo A."/>
            <person name="Drula E."/>
            <person name="Varga T."/>
            <person name="Kohler A."/>
            <person name="Feng B."/>
            <person name="Cao Y."/>
            <person name="Lipzen A."/>
            <person name="Daum C."/>
            <person name="Hundley H."/>
            <person name="Pangilinan J."/>
            <person name="Johnson J."/>
            <person name="Barry K."/>
            <person name="LaButti K."/>
            <person name="Ng V."/>
            <person name="Ahrendt S."/>
            <person name="Min B."/>
            <person name="Choi I.G."/>
            <person name="Park H."/>
            <person name="Plett J.M."/>
            <person name="Magnuson J."/>
            <person name="Spatafora J.W."/>
            <person name="Nagy L.G."/>
            <person name="Henrissat B."/>
            <person name="Grigoriev I.V."/>
            <person name="Yang Z.L."/>
            <person name="Xu J."/>
            <person name="Martin F.M."/>
        </authorList>
    </citation>
    <scope>NUCLEOTIDE SEQUENCE</scope>
    <source>
        <strain evidence="2">KKN 215</strain>
    </source>
</reference>
<evidence type="ECO:0000313" key="3">
    <source>
        <dbReference type="Proteomes" id="UP000813824"/>
    </source>
</evidence>